<accession>A0ACC2N9K4</accession>
<dbReference type="Proteomes" id="UP001239111">
    <property type="component" value="Chromosome 4"/>
</dbReference>
<dbReference type="EMBL" id="CM056744">
    <property type="protein sequence ID" value="KAJ8667024.1"/>
    <property type="molecule type" value="Genomic_DNA"/>
</dbReference>
<evidence type="ECO:0000313" key="1">
    <source>
        <dbReference type="EMBL" id="KAJ8667024.1"/>
    </source>
</evidence>
<name>A0ACC2N9K4_9HYME</name>
<evidence type="ECO:0000313" key="2">
    <source>
        <dbReference type="Proteomes" id="UP001239111"/>
    </source>
</evidence>
<reference evidence="1" key="1">
    <citation type="submission" date="2023-04" db="EMBL/GenBank/DDBJ databases">
        <title>A chromosome-level genome assembly of the parasitoid wasp Eretmocerus hayati.</title>
        <authorList>
            <person name="Zhong Y."/>
            <person name="Liu S."/>
            <person name="Liu Y."/>
        </authorList>
    </citation>
    <scope>NUCLEOTIDE SEQUENCE</scope>
    <source>
        <strain evidence="1">ZJU_SS_LIU_2023</strain>
    </source>
</reference>
<sequence>MYFIRILRLSFFQVACAFLLLAAGIQASPRSRSSSKQSGNGDDFPENHSMSNHDKKQLEDELDVFGTEEVKNGELPILPPIILLDFVNTTSETSPNSTHATEEKPKRAIDGSFGYGFNNQNSLFSSKHNYYFPSDTGTAVNIEESMSPFEISTTTENVKPITEANENEKDATTAKPPFEALPDPLPFQYGREKLQAYPPYPVFGQRTKLQKSESPLDFGSSKQPSTKPSQNIYNKLLATYSSMRPETYQPIYPTSANIQGYVRPMTSINSAGFMTVPHASDSVQPIITRPDLNRVSTRYYNPYSMSQPKYTIENGIKYEHKVVWKYPDGRYSESPPSSYSTMYNVNGQKEIHTMDGGFRPSIPFNPSSAFSDLGQEKPSQPPKPTSNINSPKPIQFPDDQEEPDTDKETTTPTVLIGQSSKPNIHQPATFFQGQYGLRQNPKPGNFKTTISHQGQSSLHSQQPVVEYTINTYSPSLSTGNHKELFTPSGQLSGEALGKYTLEAQNYLKKVFSSANPVTHHTSQSASGNPYSSTGYHNLLNRNPSLSQYIKNPASILNAQPTFIQAGNSLIPVIILKVDGAPPLKSKSSSNINLKSLLQQYLMQYADSVSKYTQNTNYDFGESMEQGSERVSFNADPVEDLKYLTQTLRKREQQADGQPLRNSHPQSVQPQQHPSLVGQKYSSHDVRNNNSYKPSPRTEIKKPLKVKNVQIVEDR</sequence>
<protein>
    <submittedName>
        <fullName evidence="1">Uncharacterized protein</fullName>
    </submittedName>
</protein>
<proteinExistence type="predicted"/>
<keyword evidence="2" id="KW-1185">Reference proteome</keyword>
<gene>
    <name evidence="1" type="ORF">QAD02_008686</name>
</gene>
<organism evidence="1 2">
    <name type="scientific">Eretmocerus hayati</name>
    <dbReference type="NCBI Taxonomy" id="131215"/>
    <lineage>
        <taxon>Eukaryota</taxon>
        <taxon>Metazoa</taxon>
        <taxon>Ecdysozoa</taxon>
        <taxon>Arthropoda</taxon>
        <taxon>Hexapoda</taxon>
        <taxon>Insecta</taxon>
        <taxon>Pterygota</taxon>
        <taxon>Neoptera</taxon>
        <taxon>Endopterygota</taxon>
        <taxon>Hymenoptera</taxon>
        <taxon>Apocrita</taxon>
        <taxon>Proctotrupomorpha</taxon>
        <taxon>Chalcidoidea</taxon>
        <taxon>Aphelinidae</taxon>
        <taxon>Aphelininae</taxon>
        <taxon>Eretmocerus</taxon>
    </lineage>
</organism>
<comment type="caution">
    <text evidence="1">The sequence shown here is derived from an EMBL/GenBank/DDBJ whole genome shotgun (WGS) entry which is preliminary data.</text>
</comment>